<comment type="subunit">
    <text evidence="2">Monomer.</text>
</comment>
<dbReference type="GO" id="GO:2001070">
    <property type="term" value="F:starch binding"/>
    <property type="evidence" value="ECO:0007669"/>
    <property type="project" value="InterPro"/>
</dbReference>
<feature type="domain" description="EF-hand" evidence="18">
    <location>
        <begin position="573"/>
        <end position="608"/>
    </location>
</feature>
<evidence type="ECO:0000256" key="7">
    <source>
        <dbReference type="ARBA" id="ARBA00022737"/>
    </source>
</evidence>
<dbReference type="PANTHER" id="PTHR24349">
    <property type="entry name" value="SERINE/THREONINE-PROTEIN KINASE"/>
    <property type="match status" value="1"/>
</dbReference>
<evidence type="ECO:0000259" key="17">
    <source>
        <dbReference type="PROSITE" id="PS50011"/>
    </source>
</evidence>
<dbReference type="EC" id="2.7.11.1" evidence="3"/>
<dbReference type="SUPFAM" id="SSF49452">
    <property type="entry name" value="Starch-binding domain-like"/>
    <property type="match status" value="1"/>
</dbReference>
<evidence type="ECO:0000256" key="16">
    <source>
        <dbReference type="SAM" id="MobiDB-lite"/>
    </source>
</evidence>
<dbReference type="SMART" id="SM01065">
    <property type="entry name" value="CBM_2"/>
    <property type="match status" value="1"/>
</dbReference>
<dbReference type="SUPFAM" id="SSF56112">
    <property type="entry name" value="Protein kinase-like (PK-like)"/>
    <property type="match status" value="1"/>
</dbReference>
<dbReference type="CDD" id="cd05117">
    <property type="entry name" value="STKc_CAMK"/>
    <property type="match status" value="1"/>
</dbReference>
<dbReference type="InterPro" id="IPR018247">
    <property type="entry name" value="EF_Hand_1_Ca_BS"/>
</dbReference>
<keyword evidence="11 15" id="KW-0067">ATP-binding</keyword>
<dbReference type="InterPro" id="IPR002048">
    <property type="entry name" value="EF_hand_dom"/>
</dbReference>
<dbReference type="SUPFAM" id="SSF47473">
    <property type="entry name" value="EF-hand"/>
    <property type="match status" value="1"/>
</dbReference>
<keyword evidence="5" id="KW-0808">Transferase</keyword>
<comment type="similarity">
    <text evidence="12">Belongs to the protein kinase superfamily. Ser/Thr protein kinase family. CDPK subfamily.</text>
</comment>
<evidence type="ECO:0000313" key="21">
    <source>
        <dbReference type="Proteomes" id="UP001178507"/>
    </source>
</evidence>
<name>A0AA36N195_9DINO</name>
<keyword evidence="10" id="KW-0106">Calcium</keyword>
<evidence type="ECO:0000256" key="15">
    <source>
        <dbReference type="PROSITE-ProRule" id="PRU10141"/>
    </source>
</evidence>
<dbReference type="AlphaFoldDB" id="A0AA36N195"/>
<dbReference type="PROSITE" id="PS51166">
    <property type="entry name" value="CBM20"/>
    <property type="match status" value="1"/>
</dbReference>
<dbReference type="GO" id="GO:0004674">
    <property type="term" value="F:protein serine/threonine kinase activity"/>
    <property type="evidence" value="ECO:0007669"/>
    <property type="project" value="UniProtKB-KW"/>
</dbReference>
<dbReference type="FunFam" id="1.10.238.10:FF:000003">
    <property type="entry name" value="Calmodulin A"/>
    <property type="match status" value="1"/>
</dbReference>
<dbReference type="Pfam" id="PF13499">
    <property type="entry name" value="EF-hand_7"/>
    <property type="match status" value="2"/>
</dbReference>
<dbReference type="PROSITE" id="PS00107">
    <property type="entry name" value="PROTEIN_KINASE_ATP"/>
    <property type="match status" value="1"/>
</dbReference>
<dbReference type="FunFam" id="3.30.200.20:FF:000315">
    <property type="entry name" value="Calcium-dependent protein kinase 3"/>
    <property type="match status" value="1"/>
</dbReference>
<sequence>MAIFVEAECALTQEGDEVCLAGATANLGAWDVSKALRLSTGPEIWPRWAAEVEVPKGTECKLILRRRAGQVEWEGINGNRTWPEASAKAKLSMKFGVPDMNLRQNSGYAPAATSSKASTALTPPAQAPVNPAPPAAVTPADPNAAASVRLPSAAMKGLKVPEEEGHTLTSPGSSKTPKSRDLRGRFIIEMEDGYETNIEERFTMDKTQIGDGAFSVVTRATNKATGAVRAVKSVLKSRVPSMEALHAEIEMAKNMDHPNIVRLYAVYEDQRHVYLVMELCEGGELFDRVGDAFTGGEEVVRKCMRQIFASVAYCHAHSIAHRDLKPENYLLHDKDKPLAETTLKLIDFGLAKRLPESGHLKTRVGTPYYVAPEVLAQNYGEPADVWSCGVMMYILCCGRPPFNADKDSDILKLIKIGKYSMSDACWSSVSDNAKHLIKSCLEMVPRKRITAQDALHHEWFHAEAVASGALDADVMRNFRSFSMANRFRKAALTAVAYQLTEEEQKDLREVFMRLDTNGDGHLSLEEIKEGLKQHMELTQKDLERILHDVDSNGDGWIEYTEFLAAAMDQRLQKNESACWRAFKTFDRNGNGKITFAELEQVLADNDLLKEVPDCESARFYFDQMDANGDGEVTFDEFMAMLHPKGADRARMPKTMSLSQIADRAML</sequence>
<dbReference type="FunFam" id="1.10.510.10:FF:000571">
    <property type="entry name" value="Maternal embryonic leucine zipper kinase"/>
    <property type="match status" value="1"/>
</dbReference>
<comment type="catalytic activity">
    <reaction evidence="13">
        <text>L-threonyl-[protein] + ATP = O-phospho-L-threonyl-[protein] + ADP + H(+)</text>
        <dbReference type="Rhea" id="RHEA:46608"/>
        <dbReference type="Rhea" id="RHEA-COMP:11060"/>
        <dbReference type="Rhea" id="RHEA-COMP:11605"/>
        <dbReference type="ChEBI" id="CHEBI:15378"/>
        <dbReference type="ChEBI" id="CHEBI:30013"/>
        <dbReference type="ChEBI" id="CHEBI:30616"/>
        <dbReference type="ChEBI" id="CHEBI:61977"/>
        <dbReference type="ChEBI" id="CHEBI:456216"/>
        <dbReference type="EC" id="2.7.11.1"/>
    </reaction>
</comment>
<evidence type="ECO:0000256" key="10">
    <source>
        <dbReference type="ARBA" id="ARBA00022837"/>
    </source>
</evidence>
<keyword evidence="21" id="KW-1185">Reference proteome</keyword>
<evidence type="ECO:0000313" key="20">
    <source>
        <dbReference type="EMBL" id="CAJ1388362.1"/>
    </source>
</evidence>
<dbReference type="InterPro" id="IPR017441">
    <property type="entry name" value="Protein_kinase_ATP_BS"/>
</dbReference>
<evidence type="ECO:0000256" key="13">
    <source>
        <dbReference type="ARBA" id="ARBA00047899"/>
    </source>
</evidence>
<dbReference type="PROSITE" id="PS50011">
    <property type="entry name" value="PROTEIN_KINASE_DOM"/>
    <property type="match status" value="1"/>
</dbReference>
<evidence type="ECO:0000256" key="1">
    <source>
        <dbReference type="ARBA" id="ARBA00001946"/>
    </source>
</evidence>
<keyword evidence="8 15" id="KW-0547">Nucleotide-binding</keyword>
<evidence type="ECO:0000256" key="5">
    <source>
        <dbReference type="ARBA" id="ARBA00022679"/>
    </source>
</evidence>
<dbReference type="InterPro" id="IPR011992">
    <property type="entry name" value="EF-hand-dom_pair"/>
</dbReference>
<dbReference type="InterPro" id="IPR013783">
    <property type="entry name" value="Ig-like_fold"/>
</dbReference>
<feature type="domain" description="Protein kinase" evidence="17">
    <location>
        <begin position="203"/>
        <end position="460"/>
    </location>
</feature>
<keyword evidence="6" id="KW-0479">Metal-binding</keyword>
<feature type="domain" description="EF-hand" evidence="18">
    <location>
        <begin position="502"/>
        <end position="537"/>
    </location>
</feature>
<dbReference type="SMART" id="SM00220">
    <property type="entry name" value="S_TKc"/>
    <property type="match status" value="1"/>
</dbReference>
<dbReference type="GO" id="GO:0005524">
    <property type="term" value="F:ATP binding"/>
    <property type="evidence" value="ECO:0007669"/>
    <property type="project" value="UniProtKB-UniRule"/>
</dbReference>
<feature type="domain" description="EF-hand" evidence="18">
    <location>
        <begin position="612"/>
        <end position="647"/>
    </location>
</feature>
<feature type="region of interest" description="Disordered" evidence="16">
    <location>
        <begin position="161"/>
        <end position="182"/>
    </location>
</feature>
<comment type="catalytic activity">
    <reaction evidence="14">
        <text>L-seryl-[protein] + ATP = O-phospho-L-seryl-[protein] + ADP + H(+)</text>
        <dbReference type="Rhea" id="RHEA:17989"/>
        <dbReference type="Rhea" id="RHEA-COMP:9863"/>
        <dbReference type="Rhea" id="RHEA-COMP:11604"/>
        <dbReference type="ChEBI" id="CHEBI:15378"/>
        <dbReference type="ChEBI" id="CHEBI:29999"/>
        <dbReference type="ChEBI" id="CHEBI:30616"/>
        <dbReference type="ChEBI" id="CHEBI:83421"/>
        <dbReference type="ChEBI" id="CHEBI:456216"/>
        <dbReference type="EC" id="2.7.11.1"/>
    </reaction>
</comment>
<evidence type="ECO:0000256" key="4">
    <source>
        <dbReference type="ARBA" id="ARBA00022527"/>
    </source>
</evidence>
<evidence type="ECO:0000259" key="18">
    <source>
        <dbReference type="PROSITE" id="PS50222"/>
    </source>
</evidence>
<dbReference type="InterPro" id="IPR008271">
    <property type="entry name" value="Ser/Thr_kinase_AS"/>
</dbReference>
<dbReference type="SMART" id="SM00054">
    <property type="entry name" value="EFh"/>
    <property type="match status" value="4"/>
</dbReference>
<evidence type="ECO:0000256" key="6">
    <source>
        <dbReference type="ARBA" id="ARBA00022723"/>
    </source>
</evidence>
<dbReference type="PROSITE" id="PS50222">
    <property type="entry name" value="EF_HAND_2"/>
    <property type="match status" value="4"/>
</dbReference>
<feature type="region of interest" description="Disordered" evidence="16">
    <location>
        <begin position="106"/>
        <end position="142"/>
    </location>
</feature>
<feature type="compositionally biased region" description="Polar residues" evidence="16">
    <location>
        <begin position="167"/>
        <end position="176"/>
    </location>
</feature>
<dbReference type="InterPro" id="IPR013784">
    <property type="entry name" value="Carb-bd-like_fold"/>
</dbReference>
<dbReference type="InterPro" id="IPR011009">
    <property type="entry name" value="Kinase-like_dom_sf"/>
</dbReference>
<dbReference type="EMBL" id="CAUJNA010001670">
    <property type="protein sequence ID" value="CAJ1388362.1"/>
    <property type="molecule type" value="Genomic_DNA"/>
</dbReference>
<evidence type="ECO:0000256" key="3">
    <source>
        <dbReference type="ARBA" id="ARBA00012513"/>
    </source>
</evidence>
<dbReference type="PROSITE" id="PS00108">
    <property type="entry name" value="PROTEIN_KINASE_ST"/>
    <property type="match status" value="1"/>
</dbReference>
<keyword evidence="7" id="KW-0677">Repeat</keyword>
<keyword evidence="4" id="KW-0723">Serine/threonine-protein kinase</keyword>
<dbReference type="PROSITE" id="PS00018">
    <property type="entry name" value="EF_HAND_1"/>
    <property type="match status" value="4"/>
</dbReference>
<dbReference type="InterPro" id="IPR002044">
    <property type="entry name" value="CBM20"/>
</dbReference>
<feature type="compositionally biased region" description="Low complexity" evidence="16">
    <location>
        <begin position="109"/>
        <end position="129"/>
    </location>
</feature>
<dbReference type="Proteomes" id="UP001178507">
    <property type="component" value="Unassembled WGS sequence"/>
</dbReference>
<dbReference type="Gene3D" id="1.10.510.10">
    <property type="entry name" value="Transferase(Phosphotransferase) domain 1"/>
    <property type="match status" value="1"/>
</dbReference>
<comment type="cofactor">
    <cofactor evidence="1">
        <name>Mg(2+)</name>
        <dbReference type="ChEBI" id="CHEBI:18420"/>
    </cofactor>
</comment>
<organism evidence="20 21">
    <name type="scientific">Effrenium voratum</name>
    <dbReference type="NCBI Taxonomy" id="2562239"/>
    <lineage>
        <taxon>Eukaryota</taxon>
        <taxon>Sar</taxon>
        <taxon>Alveolata</taxon>
        <taxon>Dinophyceae</taxon>
        <taxon>Suessiales</taxon>
        <taxon>Symbiodiniaceae</taxon>
        <taxon>Effrenium</taxon>
    </lineage>
</organism>
<dbReference type="Pfam" id="PF00069">
    <property type="entry name" value="Pkinase"/>
    <property type="match status" value="1"/>
</dbReference>
<feature type="domain" description="EF-hand" evidence="18">
    <location>
        <begin position="540"/>
        <end position="572"/>
    </location>
</feature>
<dbReference type="InterPro" id="IPR050205">
    <property type="entry name" value="CDPK_Ser/Thr_kinases"/>
</dbReference>
<evidence type="ECO:0000256" key="14">
    <source>
        <dbReference type="ARBA" id="ARBA00048679"/>
    </source>
</evidence>
<dbReference type="Pfam" id="PF00686">
    <property type="entry name" value="CBM_20"/>
    <property type="match status" value="1"/>
</dbReference>
<evidence type="ECO:0000256" key="2">
    <source>
        <dbReference type="ARBA" id="ARBA00011245"/>
    </source>
</evidence>
<evidence type="ECO:0000256" key="9">
    <source>
        <dbReference type="ARBA" id="ARBA00022777"/>
    </source>
</evidence>
<protein>
    <recommendedName>
        <fullName evidence="3">non-specific serine/threonine protein kinase</fullName>
        <ecNumber evidence="3">2.7.11.1</ecNumber>
    </recommendedName>
</protein>
<dbReference type="Gene3D" id="2.60.40.10">
    <property type="entry name" value="Immunoglobulins"/>
    <property type="match status" value="1"/>
</dbReference>
<feature type="binding site" evidence="15">
    <location>
        <position position="236"/>
    </location>
    <ligand>
        <name>ATP</name>
        <dbReference type="ChEBI" id="CHEBI:30616"/>
    </ligand>
</feature>
<evidence type="ECO:0000256" key="12">
    <source>
        <dbReference type="ARBA" id="ARBA00024334"/>
    </source>
</evidence>
<feature type="domain" description="CBM20" evidence="19">
    <location>
        <begin position="1"/>
        <end position="104"/>
    </location>
</feature>
<dbReference type="Gene3D" id="3.30.200.20">
    <property type="entry name" value="Phosphorylase Kinase, domain 1"/>
    <property type="match status" value="1"/>
</dbReference>
<dbReference type="GO" id="GO:0005509">
    <property type="term" value="F:calcium ion binding"/>
    <property type="evidence" value="ECO:0007669"/>
    <property type="project" value="InterPro"/>
</dbReference>
<dbReference type="InterPro" id="IPR000719">
    <property type="entry name" value="Prot_kinase_dom"/>
</dbReference>
<evidence type="ECO:0000256" key="11">
    <source>
        <dbReference type="ARBA" id="ARBA00022840"/>
    </source>
</evidence>
<keyword evidence="9" id="KW-0418">Kinase</keyword>
<accession>A0AA36N195</accession>
<dbReference type="Gene3D" id="1.10.238.10">
    <property type="entry name" value="EF-hand"/>
    <property type="match status" value="2"/>
</dbReference>
<proteinExistence type="inferred from homology"/>
<comment type="caution">
    <text evidence="20">The sequence shown here is derived from an EMBL/GenBank/DDBJ whole genome shotgun (WGS) entry which is preliminary data.</text>
</comment>
<gene>
    <name evidence="20" type="ORF">EVOR1521_LOCUS14252</name>
</gene>
<evidence type="ECO:0000259" key="19">
    <source>
        <dbReference type="PROSITE" id="PS51166"/>
    </source>
</evidence>
<evidence type="ECO:0000256" key="8">
    <source>
        <dbReference type="ARBA" id="ARBA00022741"/>
    </source>
</evidence>
<reference evidence="20" key="1">
    <citation type="submission" date="2023-08" db="EMBL/GenBank/DDBJ databases">
        <authorList>
            <person name="Chen Y."/>
            <person name="Shah S."/>
            <person name="Dougan E. K."/>
            <person name="Thang M."/>
            <person name="Chan C."/>
        </authorList>
    </citation>
    <scope>NUCLEOTIDE SEQUENCE</scope>
</reference>